<reference evidence="2 3" key="1">
    <citation type="journal article" date="2024" name="J Genomics">
        <title>Draft genome sequencing and assembly of Favolaschia claudopus CIRM-BRFM 2984 isolated from oak limbs.</title>
        <authorList>
            <person name="Navarro D."/>
            <person name="Drula E."/>
            <person name="Chaduli D."/>
            <person name="Cazenave R."/>
            <person name="Ahrendt S."/>
            <person name="Wang J."/>
            <person name="Lipzen A."/>
            <person name="Daum C."/>
            <person name="Barry K."/>
            <person name="Grigoriev I.V."/>
            <person name="Favel A."/>
            <person name="Rosso M.N."/>
            <person name="Martin F."/>
        </authorList>
    </citation>
    <scope>NUCLEOTIDE SEQUENCE [LARGE SCALE GENOMIC DNA]</scope>
    <source>
        <strain evidence="2 3">CIRM-BRFM 2984</strain>
    </source>
</reference>
<name>A0AAW0A0S8_9AGAR</name>
<dbReference type="SUPFAM" id="SSF53335">
    <property type="entry name" value="S-adenosyl-L-methionine-dependent methyltransferases"/>
    <property type="match status" value="1"/>
</dbReference>
<organism evidence="2 3">
    <name type="scientific">Favolaschia claudopus</name>
    <dbReference type="NCBI Taxonomy" id="2862362"/>
    <lineage>
        <taxon>Eukaryota</taxon>
        <taxon>Fungi</taxon>
        <taxon>Dikarya</taxon>
        <taxon>Basidiomycota</taxon>
        <taxon>Agaricomycotina</taxon>
        <taxon>Agaricomycetes</taxon>
        <taxon>Agaricomycetidae</taxon>
        <taxon>Agaricales</taxon>
        <taxon>Marasmiineae</taxon>
        <taxon>Mycenaceae</taxon>
        <taxon>Favolaschia</taxon>
    </lineage>
</organism>
<dbReference type="Proteomes" id="UP001362999">
    <property type="component" value="Unassembled WGS sequence"/>
</dbReference>
<evidence type="ECO:0000313" key="3">
    <source>
        <dbReference type="Proteomes" id="UP001362999"/>
    </source>
</evidence>
<sequence length="377" mass="43533">MVSDALLQIGYRWLDRGLVPDFIIRRVIRALLRQRLREIEQGSFEANHERKMKWIEDVRARVQIAELTEKANEQHYEVPTKFIISTLGPYAKYSSCLYPTGKETVAEAEVLMLESYCQKAQLKDGQDVLDLGCGWGSLSLFLAQKYPNSRITGLSNSATQKAHIDATAKERGLVNLEIITANVNTHDFAGSRYFDRILSIEALQMFEHMKNYQVLLAKVASWLKPSSKDKSVEDDEALLFIHIFCHKSMPYHFEEDDGWMAQNFFSGGTMCSFDMFATQTYFQSDLTLVRSWYLAGTHYSRSLEDWLKLQDKNSKGKYSKGLRVLREDALAQGRTEAEAIALFHRFRVFYMACSELFNMDRGQQWGVGHYLFKRKVE</sequence>
<dbReference type="FunFam" id="3.40.50.150:FF:000554">
    <property type="entry name" value="Cation-transporting ATPase"/>
    <property type="match status" value="1"/>
</dbReference>
<comment type="caution">
    <text evidence="2">The sequence shown here is derived from an EMBL/GenBank/DDBJ whole genome shotgun (WGS) entry which is preliminary data.</text>
</comment>
<dbReference type="Gene3D" id="3.40.50.150">
    <property type="entry name" value="Vaccinia Virus protein VP39"/>
    <property type="match status" value="1"/>
</dbReference>
<evidence type="ECO:0000256" key="1">
    <source>
        <dbReference type="ARBA" id="ARBA00010815"/>
    </source>
</evidence>
<evidence type="ECO:0000313" key="2">
    <source>
        <dbReference type="EMBL" id="KAK6997090.1"/>
    </source>
</evidence>
<accession>A0AAW0A0S8</accession>
<protein>
    <submittedName>
        <fullName evidence="2">(S)-coclaurine N-methyltransferase</fullName>
    </submittedName>
</protein>
<dbReference type="PANTHER" id="PTHR43832">
    <property type="match status" value="1"/>
</dbReference>
<dbReference type="InterPro" id="IPR029063">
    <property type="entry name" value="SAM-dependent_MTases_sf"/>
</dbReference>
<keyword evidence="3" id="KW-1185">Reference proteome</keyword>
<dbReference type="Pfam" id="PF02353">
    <property type="entry name" value="CMAS"/>
    <property type="match status" value="1"/>
</dbReference>
<dbReference type="EMBL" id="JAWWNJ010000094">
    <property type="protein sequence ID" value="KAK6997090.1"/>
    <property type="molecule type" value="Genomic_DNA"/>
</dbReference>
<dbReference type="CDD" id="cd02440">
    <property type="entry name" value="AdoMet_MTases"/>
    <property type="match status" value="1"/>
</dbReference>
<comment type="similarity">
    <text evidence="1">Belongs to the CFA/CMAS family.</text>
</comment>
<gene>
    <name evidence="2" type="ORF">R3P38DRAFT_3625743</name>
</gene>
<dbReference type="PANTHER" id="PTHR43832:SF1">
    <property type="entry name" value="S-ADENOSYL-L-METHIONINE-DEPENDENT METHYLTRANSFERASES SUPERFAMILY PROTEIN"/>
    <property type="match status" value="1"/>
</dbReference>
<proteinExistence type="inferred from homology"/>
<dbReference type="AlphaFoldDB" id="A0AAW0A0S8"/>